<protein>
    <recommendedName>
        <fullName evidence="4">S-adenosyl-L-methionine-dependent methyltransferase</fullName>
    </recommendedName>
</protein>
<dbReference type="PANTHER" id="PTHR43591">
    <property type="entry name" value="METHYLTRANSFERASE"/>
    <property type="match status" value="1"/>
</dbReference>
<keyword evidence="3" id="KW-1185">Reference proteome</keyword>
<feature type="compositionally biased region" description="Low complexity" evidence="1">
    <location>
        <begin position="22"/>
        <end position="31"/>
    </location>
</feature>
<evidence type="ECO:0008006" key="4">
    <source>
        <dbReference type="Google" id="ProtNLM"/>
    </source>
</evidence>
<evidence type="ECO:0000313" key="2">
    <source>
        <dbReference type="EMBL" id="KAG4420689.1"/>
    </source>
</evidence>
<dbReference type="Pfam" id="PF13489">
    <property type="entry name" value="Methyltransf_23"/>
    <property type="match status" value="1"/>
</dbReference>
<name>A0A8H7WBE6_9HELO</name>
<dbReference type="CDD" id="cd02440">
    <property type="entry name" value="AdoMet_MTases"/>
    <property type="match status" value="1"/>
</dbReference>
<dbReference type="Proteomes" id="UP000664132">
    <property type="component" value="Unassembled WGS sequence"/>
</dbReference>
<reference evidence="2" key="1">
    <citation type="submission" date="2021-02" db="EMBL/GenBank/DDBJ databases">
        <title>Genome sequence Cadophora malorum strain M34.</title>
        <authorList>
            <person name="Stefanovic E."/>
            <person name="Vu D."/>
            <person name="Scully C."/>
            <person name="Dijksterhuis J."/>
            <person name="Roader J."/>
            <person name="Houbraken J."/>
        </authorList>
    </citation>
    <scope>NUCLEOTIDE SEQUENCE</scope>
    <source>
        <strain evidence="2">M34</strain>
    </source>
</reference>
<accession>A0A8H7WBE6</accession>
<evidence type="ECO:0000313" key="3">
    <source>
        <dbReference type="Proteomes" id="UP000664132"/>
    </source>
</evidence>
<dbReference type="EMBL" id="JAFJYH010000079">
    <property type="protein sequence ID" value="KAG4420689.1"/>
    <property type="molecule type" value="Genomic_DNA"/>
</dbReference>
<organism evidence="2 3">
    <name type="scientific">Cadophora malorum</name>
    <dbReference type="NCBI Taxonomy" id="108018"/>
    <lineage>
        <taxon>Eukaryota</taxon>
        <taxon>Fungi</taxon>
        <taxon>Dikarya</taxon>
        <taxon>Ascomycota</taxon>
        <taxon>Pezizomycotina</taxon>
        <taxon>Leotiomycetes</taxon>
        <taxon>Helotiales</taxon>
        <taxon>Ploettnerulaceae</taxon>
        <taxon>Cadophora</taxon>
    </lineage>
</organism>
<sequence>MAEAGSPPAQAGSSPRSDRSSVEAPAAVPALEAEEDDYDSAYDGDSTGGSSTTSIGSSILKFREENGRTYHAYKDGSYAFPNDEVEADRLDLQHHEFQLIFGGKLFTAPIPKEKVLHNVLDIGTGTGIWAIDFGDDHPESQVLGVDLSPIQPTFTPPNVSFQIDDVEAPWTYSHKFDFIYSRMMMCSLDSYPNFFDQAFANLNPGGYLEMVDPAWPIKLNDGEWPEDSALFKWSALWGEGMQKMGRDAECARHYKDQMIAAGFVNVTEKVYTVANNPWPKDKKMKMIGMWQNENIAGPQGGIEGLSAALFTRVLGWSKLELDVFMAKVKAEHRSTKIHSYYEFLVIVGEKPE</sequence>
<dbReference type="AlphaFoldDB" id="A0A8H7WBE6"/>
<dbReference type="GO" id="GO:0008168">
    <property type="term" value="F:methyltransferase activity"/>
    <property type="evidence" value="ECO:0007669"/>
    <property type="project" value="TreeGrafter"/>
</dbReference>
<comment type="caution">
    <text evidence="2">The sequence shown here is derived from an EMBL/GenBank/DDBJ whole genome shotgun (WGS) entry which is preliminary data.</text>
</comment>
<dbReference type="InterPro" id="IPR029063">
    <property type="entry name" value="SAM-dependent_MTases_sf"/>
</dbReference>
<dbReference type="PANTHER" id="PTHR43591:SF24">
    <property type="entry name" value="2-METHOXY-6-POLYPRENYL-1,4-BENZOQUINOL METHYLASE, MITOCHONDRIAL"/>
    <property type="match status" value="1"/>
</dbReference>
<dbReference type="SUPFAM" id="SSF53335">
    <property type="entry name" value="S-adenosyl-L-methionine-dependent methyltransferases"/>
    <property type="match status" value="1"/>
</dbReference>
<feature type="compositionally biased region" description="Low complexity" evidence="1">
    <location>
        <begin position="43"/>
        <end position="55"/>
    </location>
</feature>
<feature type="region of interest" description="Disordered" evidence="1">
    <location>
        <begin position="1"/>
        <end position="55"/>
    </location>
</feature>
<feature type="compositionally biased region" description="Acidic residues" evidence="1">
    <location>
        <begin position="32"/>
        <end position="42"/>
    </location>
</feature>
<dbReference type="OrthoDB" id="2013972at2759"/>
<proteinExistence type="predicted"/>
<dbReference type="Gene3D" id="3.40.50.150">
    <property type="entry name" value="Vaccinia Virus protein VP39"/>
    <property type="match status" value="1"/>
</dbReference>
<gene>
    <name evidence="2" type="ORF">IFR04_006177</name>
</gene>
<evidence type="ECO:0000256" key="1">
    <source>
        <dbReference type="SAM" id="MobiDB-lite"/>
    </source>
</evidence>